<reference evidence="7 8" key="1">
    <citation type="submission" date="2022-12" db="EMBL/GenBank/DDBJ databases">
        <title>Chromosome-level genome of Tegillarca granosa.</title>
        <authorList>
            <person name="Kim J."/>
        </authorList>
    </citation>
    <scope>NUCLEOTIDE SEQUENCE [LARGE SCALE GENOMIC DNA]</scope>
    <source>
        <strain evidence="7">Teg-2019</strain>
        <tissue evidence="7">Adductor muscle</tissue>
    </source>
</reference>
<evidence type="ECO:0000256" key="1">
    <source>
        <dbReference type="ARBA" id="ARBA00022598"/>
    </source>
</evidence>
<accession>A0ABQ9FFU9</accession>
<keyword evidence="5" id="KW-0496">Mitochondrion</keyword>
<comment type="caution">
    <text evidence="7">The sequence shown here is derived from an EMBL/GenBank/DDBJ whole genome shotgun (WGS) entry which is preliminary data.</text>
</comment>
<dbReference type="Proteomes" id="UP001217089">
    <property type="component" value="Unassembled WGS sequence"/>
</dbReference>
<keyword evidence="2 5" id="KW-0547">Nucleotide-binding</keyword>
<name>A0ABQ9FFU9_TEGGR</name>
<feature type="active site" description="Acyl-ester intermediate" evidence="5">
    <location>
        <position position="227"/>
    </location>
</feature>
<dbReference type="PANTHER" id="PTHR11895">
    <property type="entry name" value="TRANSAMIDASE"/>
    <property type="match status" value="1"/>
</dbReference>
<dbReference type="SUPFAM" id="SSF75304">
    <property type="entry name" value="Amidase signature (AS) enzymes"/>
    <property type="match status" value="1"/>
</dbReference>
<evidence type="ECO:0000313" key="8">
    <source>
        <dbReference type="Proteomes" id="UP001217089"/>
    </source>
</evidence>
<feature type="active site" description="Charge relay system" evidence="5">
    <location>
        <position position="79"/>
    </location>
</feature>
<dbReference type="HAMAP" id="MF_00120">
    <property type="entry name" value="GatA"/>
    <property type="match status" value="1"/>
</dbReference>
<feature type="domain" description="Amidase" evidence="6">
    <location>
        <begin position="24"/>
        <end position="146"/>
    </location>
</feature>
<comment type="similarity">
    <text evidence="5">Belongs to the amidase family. GatA subfamily.</text>
</comment>
<dbReference type="InterPro" id="IPR000120">
    <property type="entry name" value="Amidase"/>
</dbReference>
<proteinExistence type="inferred from homology"/>
<sequence>MLSLSLRETLAKLKDGTICAKDLCEKCIERSVKTKELNAFTTNTHQLARKQSSTSANRLSNRERTQKIRKLEGIPVAVKDNFCTQGIATTCASNMLKNYIPPYNATVVQKLIDEGAVIIGKTNMDEYAMGCGSIDSIHGPVRNPWNYIFRHVEHSNDYSSGYVSSGINNQENQLRVRNFHSSSSPIEEQNCENVDDWHVAGGSSGGSAVAVASGTCFGAMGSDTGGSTRNPSAYCGVVGLKPTYGLVSRHGLIPLVNSLDVPGIMAKTVDDASLLLNVLAGHDTHDSTTLTDPFQEFTIPEDISVKDLHIGIPKEYHAPGTSKEVIDTWQKAADIFDKAGAKVTEVSLPHTQFSIFCYYVLCTCEVASNMARYDGIEFGHRASTNISTEELYAASRHEGFNDVVRGRILAGNYFLLKKNYENYFIKAQRVRRLISEDFKTVFNSGVDMLLTPTTLSEAPLHSWFTEFDNRTRTEEQDVYTQPVNMAGIPAVTLPAALSSSGLPIGLQFIGQFKKDKEMLTVAKWFEQQVNFQRLKLEQLDS</sequence>
<evidence type="ECO:0000256" key="4">
    <source>
        <dbReference type="ARBA" id="ARBA00022917"/>
    </source>
</evidence>
<keyword evidence="8" id="KW-1185">Reference proteome</keyword>
<comment type="subcellular location">
    <subcellularLocation>
        <location evidence="5">Mitochondrion</location>
    </subcellularLocation>
</comment>
<organism evidence="7 8">
    <name type="scientific">Tegillarca granosa</name>
    <name type="common">Malaysian cockle</name>
    <name type="synonym">Anadara granosa</name>
    <dbReference type="NCBI Taxonomy" id="220873"/>
    <lineage>
        <taxon>Eukaryota</taxon>
        <taxon>Metazoa</taxon>
        <taxon>Spiralia</taxon>
        <taxon>Lophotrochozoa</taxon>
        <taxon>Mollusca</taxon>
        <taxon>Bivalvia</taxon>
        <taxon>Autobranchia</taxon>
        <taxon>Pteriomorphia</taxon>
        <taxon>Arcoida</taxon>
        <taxon>Arcoidea</taxon>
        <taxon>Arcidae</taxon>
        <taxon>Tegillarca</taxon>
    </lineage>
</organism>
<keyword evidence="4 5" id="KW-0648">Protein biosynthesis</keyword>
<comment type="function">
    <text evidence="5">Allows the formation of correctly charged Gln-tRNA(Gln) through the transamidation of misacylated Glu-tRNA(Gln) in the mitochondria. The reaction takes place in the presence of glutamine and ATP through an activated gamma-phospho-Glu-tRNA(Gln).</text>
</comment>
<dbReference type="InterPro" id="IPR023631">
    <property type="entry name" value="Amidase_dom"/>
</dbReference>
<dbReference type="InterPro" id="IPR036928">
    <property type="entry name" value="AS_sf"/>
</dbReference>
<feature type="active site" description="Charge relay system" evidence="5">
    <location>
        <position position="203"/>
    </location>
</feature>
<evidence type="ECO:0000259" key="6">
    <source>
        <dbReference type="Pfam" id="PF01425"/>
    </source>
</evidence>
<comment type="catalytic activity">
    <reaction evidence="5">
        <text>L-glutamyl-tRNA(Gln) + L-glutamine + ATP + H2O = L-glutaminyl-tRNA(Gln) + L-glutamate + ADP + phosphate + H(+)</text>
        <dbReference type="Rhea" id="RHEA:17521"/>
        <dbReference type="Rhea" id="RHEA-COMP:9681"/>
        <dbReference type="Rhea" id="RHEA-COMP:9684"/>
        <dbReference type="ChEBI" id="CHEBI:15377"/>
        <dbReference type="ChEBI" id="CHEBI:15378"/>
        <dbReference type="ChEBI" id="CHEBI:29985"/>
        <dbReference type="ChEBI" id="CHEBI:30616"/>
        <dbReference type="ChEBI" id="CHEBI:43474"/>
        <dbReference type="ChEBI" id="CHEBI:58359"/>
        <dbReference type="ChEBI" id="CHEBI:78520"/>
        <dbReference type="ChEBI" id="CHEBI:78521"/>
        <dbReference type="ChEBI" id="CHEBI:456216"/>
        <dbReference type="EC" id="6.3.5.7"/>
    </reaction>
</comment>
<gene>
    <name evidence="7" type="ORF">KUTeg_006700</name>
</gene>
<dbReference type="InterPro" id="IPR004412">
    <property type="entry name" value="GatA"/>
</dbReference>
<evidence type="ECO:0000256" key="3">
    <source>
        <dbReference type="ARBA" id="ARBA00022840"/>
    </source>
</evidence>
<evidence type="ECO:0000313" key="7">
    <source>
        <dbReference type="EMBL" id="KAJ8314550.1"/>
    </source>
</evidence>
<keyword evidence="1 5" id="KW-0436">Ligase</keyword>
<dbReference type="Gene3D" id="3.90.1300.10">
    <property type="entry name" value="Amidase signature (AS) domain"/>
    <property type="match status" value="1"/>
</dbReference>
<keyword evidence="3 5" id="KW-0067">ATP-binding</keyword>
<feature type="domain" description="Amidase" evidence="6">
    <location>
        <begin position="196"/>
        <end position="519"/>
    </location>
</feature>
<evidence type="ECO:0000256" key="5">
    <source>
        <dbReference type="HAMAP-Rule" id="MF_03150"/>
    </source>
</evidence>
<protein>
    <recommendedName>
        <fullName evidence="5">Glutamyl-tRNA(Gln) amidotransferase subunit A, mitochondrial</fullName>
        <shortName evidence="5">Glu-AdT subunit A</shortName>
        <ecNumber evidence="5">6.3.5.7</ecNumber>
    </recommendedName>
</protein>
<dbReference type="PANTHER" id="PTHR11895:SF7">
    <property type="entry name" value="GLUTAMYL-TRNA(GLN) AMIDOTRANSFERASE SUBUNIT A, MITOCHONDRIAL"/>
    <property type="match status" value="1"/>
</dbReference>
<dbReference type="Pfam" id="PF01425">
    <property type="entry name" value="Amidase"/>
    <property type="match status" value="2"/>
</dbReference>
<dbReference type="EMBL" id="JARBDR010000337">
    <property type="protein sequence ID" value="KAJ8314550.1"/>
    <property type="molecule type" value="Genomic_DNA"/>
</dbReference>
<dbReference type="EC" id="6.3.5.7" evidence="5"/>
<evidence type="ECO:0000256" key="2">
    <source>
        <dbReference type="ARBA" id="ARBA00022741"/>
    </source>
</evidence>
<comment type="subunit">
    <text evidence="5">Subunit of the heterotrimeric GatCAB amidotransferase (AdT) complex, composed of A, B and C subunits.</text>
</comment>